<dbReference type="GO" id="GO:0009279">
    <property type="term" value="C:cell outer membrane"/>
    <property type="evidence" value="ECO:0007669"/>
    <property type="project" value="TreeGrafter"/>
</dbReference>
<comment type="similarity">
    <text evidence="1">Belongs to the E.coli NlpD/Haemophilus LppB family.</text>
</comment>
<gene>
    <name evidence="3" type="ORF">METZ01_LOCUS203399</name>
</gene>
<dbReference type="Pfam" id="PF01551">
    <property type="entry name" value="Peptidase_M23"/>
    <property type="match status" value="1"/>
</dbReference>
<dbReference type="EMBL" id="UINC01044716">
    <property type="protein sequence ID" value="SVB50545.1"/>
    <property type="molecule type" value="Genomic_DNA"/>
</dbReference>
<sequence>VRPNETLYAIAWQYGIDYQDLARWNRLSSPDIIQIGQHLRLSPIASVASVVTTSTIQDGPEFRAWQWPTAGSVVSVFGADDGVPTGIGIEGQEGQIVRASSSGQVVYAGGGLIGYGELVILKHDQVYLSAYGYNRKLLVRQGDIVARGQEIAEMGLGPERSPRLYFEIRRSGVPIKPSELLNLAPRMHD</sequence>
<dbReference type="PROSITE" id="PS51782">
    <property type="entry name" value="LYSM"/>
    <property type="match status" value="1"/>
</dbReference>
<dbReference type="PANTHER" id="PTHR21666">
    <property type="entry name" value="PEPTIDASE-RELATED"/>
    <property type="match status" value="1"/>
</dbReference>
<dbReference type="SUPFAM" id="SSF51261">
    <property type="entry name" value="Duplicated hybrid motif"/>
    <property type="match status" value="1"/>
</dbReference>
<dbReference type="SMART" id="SM00257">
    <property type="entry name" value="LysM"/>
    <property type="match status" value="1"/>
</dbReference>
<dbReference type="InterPro" id="IPR016047">
    <property type="entry name" value="M23ase_b-sheet_dom"/>
</dbReference>
<evidence type="ECO:0000313" key="3">
    <source>
        <dbReference type="EMBL" id="SVB50545.1"/>
    </source>
</evidence>
<dbReference type="InterPro" id="IPR011055">
    <property type="entry name" value="Dup_hybrid_motif"/>
</dbReference>
<dbReference type="CDD" id="cd12797">
    <property type="entry name" value="M23_peptidase"/>
    <property type="match status" value="1"/>
</dbReference>
<name>A0A382EJA1_9ZZZZ</name>
<dbReference type="InterPro" id="IPR050570">
    <property type="entry name" value="Cell_wall_metabolism_enzyme"/>
</dbReference>
<reference evidence="3" key="1">
    <citation type="submission" date="2018-05" db="EMBL/GenBank/DDBJ databases">
        <authorList>
            <person name="Lanie J.A."/>
            <person name="Ng W.-L."/>
            <person name="Kazmierczak K.M."/>
            <person name="Andrzejewski T.M."/>
            <person name="Davidsen T.M."/>
            <person name="Wayne K.J."/>
            <person name="Tettelin H."/>
            <person name="Glass J.I."/>
            <person name="Rusch D."/>
            <person name="Podicherti R."/>
            <person name="Tsui H.-C.T."/>
            <person name="Winkler M.E."/>
        </authorList>
    </citation>
    <scope>NUCLEOTIDE SEQUENCE</scope>
</reference>
<accession>A0A382EJA1</accession>
<dbReference type="Gene3D" id="3.10.350.10">
    <property type="entry name" value="LysM domain"/>
    <property type="match status" value="1"/>
</dbReference>
<dbReference type="InterPro" id="IPR036779">
    <property type="entry name" value="LysM_dom_sf"/>
</dbReference>
<feature type="domain" description="LysM" evidence="2">
    <location>
        <begin position="1"/>
        <end position="41"/>
    </location>
</feature>
<proteinExistence type="inferred from homology"/>
<dbReference type="GO" id="GO:0032153">
    <property type="term" value="C:cell division site"/>
    <property type="evidence" value="ECO:0007669"/>
    <property type="project" value="TreeGrafter"/>
</dbReference>
<dbReference type="PANTHER" id="PTHR21666:SF263">
    <property type="entry name" value="MUREIN HYDROLASE ACTIVATOR NLPD"/>
    <property type="match status" value="1"/>
</dbReference>
<dbReference type="Pfam" id="PF01476">
    <property type="entry name" value="LysM"/>
    <property type="match status" value="1"/>
</dbReference>
<organism evidence="3">
    <name type="scientific">marine metagenome</name>
    <dbReference type="NCBI Taxonomy" id="408172"/>
    <lineage>
        <taxon>unclassified sequences</taxon>
        <taxon>metagenomes</taxon>
        <taxon>ecological metagenomes</taxon>
    </lineage>
</organism>
<dbReference type="Gene3D" id="2.70.70.10">
    <property type="entry name" value="Glucose Permease (Domain IIA)"/>
    <property type="match status" value="1"/>
</dbReference>
<protein>
    <recommendedName>
        <fullName evidence="2">LysM domain-containing protein</fullName>
    </recommendedName>
</protein>
<feature type="non-terminal residue" evidence="3">
    <location>
        <position position="1"/>
    </location>
</feature>
<dbReference type="InterPro" id="IPR018392">
    <property type="entry name" value="LysM"/>
</dbReference>
<dbReference type="CDD" id="cd00118">
    <property type="entry name" value="LysM"/>
    <property type="match status" value="1"/>
</dbReference>
<dbReference type="GO" id="GO:0004222">
    <property type="term" value="F:metalloendopeptidase activity"/>
    <property type="evidence" value="ECO:0007669"/>
    <property type="project" value="TreeGrafter"/>
</dbReference>
<evidence type="ECO:0000256" key="1">
    <source>
        <dbReference type="ARBA" id="ARBA00038420"/>
    </source>
</evidence>
<dbReference type="AlphaFoldDB" id="A0A382EJA1"/>
<evidence type="ECO:0000259" key="2">
    <source>
        <dbReference type="PROSITE" id="PS51782"/>
    </source>
</evidence>